<gene>
    <name evidence="2" type="ORF">UFOPK3954_00639</name>
</gene>
<keyword evidence="1" id="KW-1133">Transmembrane helix</keyword>
<dbReference type="AlphaFoldDB" id="A0A6J7MUZ1"/>
<protein>
    <submittedName>
        <fullName evidence="2">Unannotated protein</fullName>
    </submittedName>
</protein>
<evidence type="ECO:0000256" key="1">
    <source>
        <dbReference type="SAM" id="Phobius"/>
    </source>
</evidence>
<accession>A0A6J7MUZ1</accession>
<keyword evidence="1" id="KW-0472">Membrane</keyword>
<feature type="transmembrane region" description="Helical" evidence="1">
    <location>
        <begin position="44"/>
        <end position="67"/>
    </location>
</feature>
<dbReference type="EMBL" id="CAFBON010000050">
    <property type="protein sequence ID" value="CAB4982952.1"/>
    <property type="molecule type" value="Genomic_DNA"/>
</dbReference>
<evidence type="ECO:0000313" key="2">
    <source>
        <dbReference type="EMBL" id="CAB4982952.1"/>
    </source>
</evidence>
<feature type="transmembrane region" description="Helical" evidence="1">
    <location>
        <begin position="21"/>
        <end position="38"/>
    </location>
</feature>
<proteinExistence type="predicted"/>
<name>A0A6J7MUZ1_9ZZZZ</name>
<organism evidence="2">
    <name type="scientific">freshwater metagenome</name>
    <dbReference type="NCBI Taxonomy" id="449393"/>
    <lineage>
        <taxon>unclassified sequences</taxon>
        <taxon>metagenomes</taxon>
        <taxon>ecological metagenomes</taxon>
    </lineage>
</organism>
<reference evidence="2" key="1">
    <citation type="submission" date="2020-05" db="EMBL/GenBank/DDBJ databases">
        <authorList>
            <person name="Chiriac C."/>
            <person name="Salcher M."/>
            <person name="Ghai R."/>
            <person name="Kavagutti S V."/>
        </authorList>
    </citation>
    <scope>NUCLEOTIDE SEQUENCE</scope>
</reference>
<keyword evidence="1" id="KW-0812">Transmembrane</keyword>
<sequence>MRARWSALTTWLRVPRASGTYTFAAVGATGLLVVVVELSSGGAVVVVVVVGGVLTLSFRAAAVAVSVTPVGASPCARCQVLRLFIVVYPMEPVTVSPSSDCSRFTWSPQELRCSTGNTSVCRTVTPRAAAVAGSNVAVAGSPWAVCHLAIAAARALVKVLTSEVASAGR</sequence>